<protein>
    <submittedName>
        <fullName evidence="1">Uncharacterized protein</fullName>
    </submittedName>
</protein>
<evidence type="ECO:0000313" key="2">
    <source>
        <dbReference type="Proteomes" id="UP000190675"/>
    </source>
</evidence>
<dbReference type="EMBL" id="LT670818">
    <property type="protein sequence ID" value="SHH23009.1"/>
    <property type="molecule type" value="Genomic_DNA"/>
</dbReference>
<proteinExistence type="predicted"/>
<dbReference type="AlphaFoldDB" id="A0A1M5RAC1"/>
<accession>A0A1M5RAC1</accession>
<dbReference type="Proteomes" id="UP000190675">
    <property type="component" value="Chromosome I"/>
</dbReference>
<name>A0A1M5RAC1_9BRAD</name>
<evidence type="ECO:0000313" key="1">
    <source>
        <dbReference type="EMBL" id="SHH23009.1"/>
    </source>
</evidence>
<organism evidence="1 2">
    <name type="scientific">Bradyrhizobium erythrophlei</name>
    <dbReference type="NCBI Taxonomy" id="1437360"/>
    <lineage>
        <taxon>Bacteria</taxon>
        <taxon>Pseudomonadati</taxon>
        <taxon>Pseudomonadota</taxon>
        <taxon>Alphaproteobacteria</taxon>
        <taxon>Hyphomicrobiales</taxon>
        <taxon>Nitrobacteraceae</taxon>
        <taxon>Bradyrhizobium</taxon>
    </lineage>
</organism>
<reference evidence="1 2" key="1">
    <citation type="submission" date="2016-11" db="EMBL/GenBank/DDBJ databases">
        <authorList>
            <person name="Jaros S."/>
            <person name="Januszkiewicz K."/>
            <person name="Wedrychowicz H."/>
        </authorList>
    </citation>
    <scope>NUCLEOTIDE SEQUENCE [LARGE SCALE GENOMIC DNA]</scope>
    <source>
        <strain evidence="1 2">GAS242</strain>
    </source>
</reference>
<sequence>MAEEEAIGWFFNHLFEPLFSHAEVLALVDELTHDTLQNWANRKYVTPKLVKGKRRYNALEVATVSLAQPLVWNLGMDPSAATLAVVSAMLYFHRKLKAKEVSATQVRHQMLAYTKSVAEAEVFDARRIPPDFFEKYEAFTVLAVGRLLNDLARKQRDFVEARRAN</sequence>
<gene>
    <name evidence="1" type="ORF">SAMN05444169_6434</name>
</gene>